<dbReference type="SUPFAM" id="SSF103473">
    <property type="entry name" value="MFS general substrate transporter"/>
    <property type="match status" value="1"/>
</dbReference>
<dbReference type="Gene3D" id="1.20.1720.10">
    <property type="entry name" value="Multidrug resistance protein D"/>
    <property type="match status" value="1"/>
</dbReference>
<feature type="transmembrane region" description="Helical" evidence="7">
    <location>
        <begin position="275"/>
        <end position="299"/>
    </location>
</feature>
<comment type="caution">
    <text evidence="9">The sequence shown here is derived from an EMBL/GenBank/DDBJ whole genome shotgun (WGS) entry which is preliminary data.</text>
</comment>
<keyword evidence="3" id="KW-1003">Cell membrane</keyword>
<feature type="transmembrane region" description="Helical" evidence="7">
    <location>
        <begin position="411"/>
        <end position="428"/>
    </location>
</feature>
<feature type="transmembrane region" description="Helical" evidence="7">
    <location>
        <begin position="208"/>
        <end position="227"/>
    </location>
</feature>
<evidence type="ECO:0000256" key="1">
    <source>
        <dbReference type="ARBA" id="ARBA00004651"/>
    </source>
</evidence>
<feature type="transmembrane region" description="Helical" evidence="7">
    <location>
        <begin position="233"/>
        <end position="254"/>
    </location>
</feature>
<feature type="domain" description="Major facilitator superfamily (MFS) profile" evidence="8">
    <location>
        <begin position="22"/>
        <end position="505"/>
    </location>
</feature>
<comment type="subcellular location">
    <subcellularLocation>
        <location evidence="1">Cell membrane</location>
        <topology evidence="1">Multi-pass membrane protein</topology>
    </subcellularLocation>
</comment>
<dbReference type="AlphaFoldDB" id="A0AB38FP89"/>
<feature type="transmembrane region" description="Helical" evidence="7">
    <location>
        <begin position="59"/>
        <end position="76"/>
    </location>
</feature>
<feature type="transmembrane region" description="Helical" evidence="7">
    <location>
        <begin position="20"/>
        <end position="47"/>
    </location>
</feature>
<proteinExistence type="predicted"/>
<dbReference type="PANTHER" id="PTHR42718:SF47">
    <property type="entry name" value="METHYL VIOLOGEN RESISTANCE PROTEIN SMVA"/>
    <property type="match status" value="1"/>
</dbReference>
<evidence type="ECO:0000313" key="9">
    <source>
        <dbReference type="EMBL" id="SPZ43454.1"/>
    </source>
</evidence>
<dbReference type="PROSITE" id="PS51318">
    <property type="entry name" value="TAT"/>
    <property type="match status" value="1"/>
</dbReference>
<feature type="transmembrane region" description="Helical" evidence="7">
    <location>
        <begin position="338"/>
        <end position="358"/>
    </location>
</feature>
<dbReference type="EMBL" id="UAUI01000029">
    <property type="protein sequence ID" value="SPZ43454.1"/>
    <property type="molecule type" value="Genomic_DNA"/>
</dbReference>
<evidence type="ECO:0000256" key="6">
    <source>
        <dbReference type="ARBA" id="ARBA00023136"/>
    </source>
</evidence>
<name>A0AB38FP89_RHOWR</name>
<evidence type="ECO:0000256" key="5">
    <source>
        <dbReference type="ARBA" id="ARBA00022989"/>
    </source>
</evidence>
<gene>
    <name evidence="9" type="primary">qacA_9</name>
    <name evidence="9" type="ORF">NCTC13229_06989</name>
</gene>
<dbReference type="PANTHER" id="PTHR42718">
    <property type="entry name" value="MAJOR FACILITATOR SUPERFAMILY MULTIDRUG TRANSPORTER MFSC"/>
    <property type="match status" value="1"/>
</dbReference>
<dbReference type="RefSeq" id="WP_112302457.1">
    <property type="nucleotide sequence ID" value="NZ_QTTP01000001.1"/>
</dbReference>
<evidence type="ECO:0000256" key="7">
    <source>
        <dbReference type="SAM" id="Phobius"/>
    </source>
</evidence>
<keyword evidence="2" id="KW-0813">Transport</keyword>
<dbReference type="InterPro" id="IPR006311">
    <property type="entry name" value="TAT_signal"/>
</dbReference>
<keyword evidence="4 7" id="KW-0812">Transmembrane</keyword>
<organism evidence="9 10">
    <name type="scientific">Rhodococcus wratislaviensis</name>
    <name type="common">Tsukamurella wratislaviensis</name>
    <dbReference type="NCBI Taxonomy" id="44752"/>
    <lineage>
        <taxon>Bacteria</taxon>
        <taxon>Bacillati</taxon>
        <taxon>Actinomycetota</taxon>
        <taxon>Actinomycetes</taxon>
        <taxon>Mycobacteriales</taxon>
        <taxon>Nocardiaceae</taxon>
        <taxon>Rhodococcus</taxon>
    </lineage>
</organism>
<evidence type="ECO:0000256" key="4">
    <source>
        <dbReference type="ARBA" id="ARBA00022692"/>
    </source>
</evidence>
<dbReference type="GO" id="GO:0022857">
    <property type="term" value="F:transmembrane transporter activity"/>
    <property type="evidence" value="ECO:0007669"/>
    <property type="project" value="InterPro"/>
</dbReference>
<dbReference type="InterPro" id="IPR011701">
    <property type="entry name" value="MFS"/>
</dbReference>
<keyword evidence="5 7" id="KW-1133">Transmembrane helix</keyword>
<keyword evidence="6 7" id="KW-0472">Membrane</keyword>
<evidence type="ECO:0000256" key="3">
    <source>
        <dbReference type="ARBA" id="ARBA00022475"/>
    </source>
</evidence>
<evidence type="ECO:0000313" key="10">
    <source>
        <dbReference type="Proteomes" id="UP000251211"/>
    </source>
</evidence>
<feature type="transmembrane region" description="Helical" evidence="7">
    <location>
        <begin position="311"/>
        <end position="331"/>
    </location>
</feature>
<dbReference type="PROSITE" id="PS50850">
    <property type="entry name" value="MFS"/>
    <property type="match status" value="1"/>
</dbReference>
<feature type="transmembrane region" description="Helical" evidence="7">
    <location>
        <begin position="113"/>
        <end position="134"/>
    </location>
</feature>
<dbReference type="Gene3D" id="1.20.1250.20">
    <property type="entry name" value="MFS general substrate transporter like domains"/>
    <property type="match status" value="1"/>
</dbReference>
<accession>A0AB38FP89</accession>
<feature type="transmembrane region" description="Helical" evidence="7">
    <location>
        <begin position="146"/>
        <end position="168"/>
    </location>
</feature>
<dbReference type="GO" id="GO:0005886">
    <property type="term" value="C:plasma membrane"/>
    <property type="evidence" value="ECO:0007669"/>
    <property type="project" value="UniProtKB-SubCell"/>
</dbReference>
<evidence type="ECO:0000256" key="2">
    <source>
        <dbReference type="ARBA" id="ARBA00022448"/>
    </source>
</evidence>
<sequence length="535" mass="54721">MSESTDPSPTRTATAGTRQWAGLAVLGLASLLVSIDVFVLLLALPSLSRDLDASATEQLWIMDIYGFLLVGFMLTAGTLGDRIGRRTLLLLGGAGFAAASVVAAFSTSPEMLIAARALLGIAGATLAPSTLGLISTMFRDARQRSVAIGLWMIGFMGGAAAGPVVGGFMLEHFWWGSVFLLGVPAMVLLLVLGPILLPEERDPAAGRVDLTSVALSLAAILPAVFGLKEFATHGWAATSGLAVVVGVAFGWVFVRRQQRLDDPLVDLSLFRNRAFTTVVISMMLVTVIGSLMFFTAQFLQLVAGLTPLQAGFAMLPAALAAIVSFGGAPILAQHIRPVFAISGGMLVAAAGCFLYTLADADGGLVAIIAGLAVMNLGCGPLVTLGTGIVVGSVPCAKAGSAAAMSETSAEFGYAIGLAVVGSLGALVYRTQLSIAPDVPDDLADGARESLAGAATSAAQLGPDGAALLDSAREAFTISVHVVGWVAAAIALLVAVVDAVYFRHLPPIVSETDAAASPPDHAADVEDWVCEGHAEA</sequence>
<evidence type="ECO:0000259" key="8">
    <source>
        <dbReference type="PROSITE" id="PS50850"/>
    </source>
</evidence>
<dbReference type="CDD" id="cd17321">
    <property type="entry name" value="MFS_MMR_MDR_like"/>
    <property type="match status" value="1"/>
</dbReference>
<reference evidence="9 10" key="1">
    <citation type="submission" date="2018-06" db="EMBL/GenBank/DDBJ databases">
        <authorList>
            <consortium name="Pathogen Informatics"/>
            <person name="Doyle S."/>
        </authorList>
    </citation>
    <scope>NUCLEOTIDE SEQUENCE [LARGE SCALE GENOMIC DNA]</scope>
    <source>
        <strain evidence="9 10">NCTC13229</strain>
    </source>
</reference>
<dbReference type="InterPro" id="IPR036259">
    <property type="entry name" value="MFS_trans_sf"/>
</dbReference>
<feature type="transmembrane region" description="Helical" evidence="7">
    <location>
        <begin position="364"/>
        <end position="390"/>
    </location>
</feature>
<feature type="transmembrane region" description="Helical" evidence="7">
    <location>
        <begin position="477"/>
        <end position="501"/>
    </location>
</feature>
<dbReference type="Pfam" id="PF07690">
    <property type="entry name" value="MFS_1"/>
    <property type="match status" value="1"/>
</dbReference>
<feature type="transmembrane region" description="Helical" evidence="7">
    <location>
        <begin position="88"/>
        <end position="107"/>
    </location>
</feature>
<dbReference type="InterPro" id="IPR020846">
    <property type="entry name" value="MFS_dom"/>
</dbReference>
<dbReference type="Proteomes" id="UP000251211">
    <property type="component" value="Unassembled WGS sequence"/>
</dbReference>
<feature type="transmembrane region" description="Helical" evidence="7">
    <location>
        <begin position="174"/>
        <end position="196"/>
    </location>
</feature>
<protein>
    <submittedName>
        <fullName evidence="9">Mfs transporter</fullName>
    </submittedName>
</protein>